<reference evidence="5" key="1">
    <citation type="submission" date="2016-10" db="EMBL/GenBank/DDBJ databases">
        <authorList>
            <person name="Varghese N."/>
            <person name="Submissions S."/>
        </authorList>
    </citation>
    <scope>NUCLEOTIDE SEQUENCE [LARGE SCALE GENOMIC DNA]</scope>
    <source>
        <strain evidence="5">CGMCC 1.8946</strain>
    </source>
</reference>
<name>A0A1G4TQV1_9BACL</name>
<dbReference type="Gene3D" id="2.180.10.10">
    <property type="entry name" value="RHS repeat-associated core"/>
    <property type="match status" value="1"/>
</dbReference>
<dbReference type="InterPro" id="IPR003115">
    <property type="entry name" value="ParB_N"/>
</dbReference>
<dbReference type="Gene3D" id="2.170.16.10">
    <property type="entry name" value="Hedgehog/Intein (Hint) domain"/>
    <property type="match status" value="1"/>
</dbReference>
<evidence type="ECO:0000256" key="2">
    <source>
        <dbReference type="ARBA" id="ARBA00022525"/>
    </source>
</evidence>
<evidence type="ECO:0000256" key="1">
    <source>
        <dbReference type="ARBA" id="ARBA00004613"/>
    </source>
</evidence>
<dbReference type="NCBIfam" id="TIGR03696">
    <property type="entry name" value="Rhs_assc_core"/>
    <property type="match status" value="1"/>
</dbReference>
<dbReference type="NCBIfam" id="TIGR01443">
    <property type="entry name" value="intein_Cterm"/>
    <property type="match status" value="1"/>
</dbReference>
<dbReference type="RefSeq" id="WP_167670342.1">
    <property type="nucleotide sequence ID" value="NZ_FMTT01000062.1"/>
</dbReference>
<dbReference type="InterPro" id="IPR003587">
    <property type="entry name" value="Hint_dom_N"/>
</dbReference>
<proteinExistence type="predicted"/>
<dbReference type="Gene3D" id="3.90.1530.10">
    <property type="entry name" value="Conserved hypothetical protein from pyrococcus furiosus pfu- 392566-001, ParB domain"/>
    <property type="match status" value="1"/>
</dbReference>
<gene>
    <name evidence="4" type="ORF">SAMN04487970_106223</name>
</gene>
<dbReference type="STRING" id="624147.SAMN04487970_106223"/>
<dbReference type="Proteomes" id="UP000198601">
    <property type="component" value="Unassembled WGS sequence"/>
</dbReference>
<dbReference type="InterPro" id="IPR036844">
    <property type="entry name" value="Hint_dom_sf"/>
</dbReference>
<dbReference type="InterPro" id="IPR006141">
    <property type="entry name" value="Intein_N"/>
</dbReference>
<accession>A0A1G4TQV1</accession>
<feature type="domain" description="Hint" evidence="3">
    <location>
        <begin position="185"/>
        <end position="279"/>
    </location>
</feature>
<keyword evidence="5" id="KW-1185">Reference proteome</keyword>
<sequence>MTSRDWGNTDNPFQYNRRDGVMTDPNGLYYMRARYYQPEIKRFVNRDVVTGTISEASTLNRYAYVNGNPVSYVDPFGLSRDGDASFLLQGGNFLVDAVPWVGTLKGFQQAFLGTNFVTGERLSTGERWAEGIGSALSLIPIPGLKHAGKYATKGVIAAEKQLERLFMGPWMKKAENTVKKLVNGCNCFTAGTKVLTDKGEKPIEEIEVGDKVLAKSDETGEVAYKEVVGLFQKQADKIYKVYIGNEVIEATAEHPFWLDGKGWTLVKDLKVGDLLVTSDGATLAIDKIEKELREATVYNFEVKDFNSYFVSNLGIWVHNCSTGGTGKSAPKIIKGTSYDINKLYKSQPSNNTHETGINDLIEVIQEKGPEAVPPIPVYVHSSQAIIVDGHHRLEAFRRLGYERVPIKYIHKNQIEKLHYRTLEDVLAGMHK</sequence>
<keyword evidence="2" id="KW-0964">Secreted</keyword>
<dbReference type="AlphaFoldDB" id="A0A1G4TQV1"/>
<dbReference type="PROSITE" id="PS50817">
    <property type="entry name" value="INTEIN_N_TER"/>
    <property type="match status" value="1"/>
</dbReference>
<protein>
    <submittedName>
        <fullName evidence="4">Intein C-terminal splicing region/intein N-terminal splicing region/RHS repeat-associated core domain-containing protein</fullName>
    </submittedName>
</protein>
<dbReference type="CDD" id="cd00081">
    <property type="entry name" value="Hint"/>
    <property type="match status" value="1"/>
</dbReference>
<dbReference type="EMBL" id="FMTT01000062">
    <property type="protein sequence ID" value="SCW83744.1"/>
    <property type="molecule type" value="Genomic_DNA"/>
</dbReference>
<dbReference type="PANTHER" id="PTHR32305">
    <property type="match status" value="1"/>
</dbReference>
<dbReference type="InterPro" id="IPR027797">
    <property type="entry name" value="PT-TG_dom"/>
</dbReference>
<dbReference type="SMART" id="SM00306">
    <property type="entry name" value="HintN"/>
    <property type="match status" value="1"/>
</dbReference>
<dbReference type="NCBIfam" id="TIGR01445">
    <property type="entry name" value="intein_Nterm"/>
    <property type="match status" value="1"/>
</dbReference>
<organism evidence="4 5">
    <name type="scientific">Paenibacillus tianmuensis</name>
    <dbReference type="NCBI Taxonomy" id="624147"/>
    <lineage>
        <taxon>Bacteria</taxon>
        <taxon>Bacillati</taxon>
        <taxon>Bacillota</taxon>
        <taxon>Bacilli</taxon>
        <taxon>Bacillales</taxon>
        <taxon>Paenibacillaceae</taxon>
        <taxon>Paenibacillus</taxon>
    </lineage>
</organism>
<dbReference type="PROSITE" id="PS50818">
    <property type="entry name" value="INTEIN_C_TER"/>
    <property type="match status" value="1"/>
</dbReference>
<evidence type="ECO:0000313" key="4">
    <source>
        <dbReference type="EMBL" id="SCW83744.1"/>
    </source>
</evidence>
<dbReference type="Pfam" id="PF02195">
    <property type="entry name" value="ParB_N"/>
    <property type="match status" value="1"/>
</dbReference>
<evidence type="ECO:0000259" key="3">
    <source>
        <dbReference type="SMART" id="SM00306"/>
    </source>
</evidence>
<dbReference type="InterPro" id="IPR022385">
    <property type="entry name" value="Rhs_assc_core"/>
</dbReference>
<dbReference type="Pfam" id="PF14449">
    <property type="entry name" value="PT-TG"/>
    <property type="match status" value="1"/>
</dbReference>
<dbReference type="SUPFAM" id="SSF51294">
    <property type="entry name" value="Hedgehog/intein (Hint) domain"/>
    <property type="match status" value="1"/>
</dbReference>
<dbReference type="InterPro" id="IPR036086">
    <property type="entry name" value="ParB/Sulfiredoxin_sf"/>
</dbReference>
<dbReference type="GO" id="GO:0005576">
    <property type="term" value="C:extracellular region"/>
    <property type="evidence" value="ECO:0007669"/>
    <property type="project" value="UniProtKB-SubCell"/>
</dbReference>
<dbReference type="GO" id="GO:0016539">
    <property type="term" value="P:intein-mediated protein splicing"/>
    <property type="evidence" value="ECO:0007669"/>
    <property type="project" value="InterPro"/>
</dbReference>
<dbReference type="PANTHER" id="PTHR32305:SF15">
    <property type="entry name" value="PROTEIN RHSA-RELATED"/>
    <property type="match status" value="1"/>
</dbReference>
<dbReference type="Pfam" id="PF07591">
    <property type="entry name" value="PT-HINT"/>
    <property type="match status" value="1"/>
</dbReference>
<dbReference type="InterPro" id="IPR030934">
    <property type="entry name" value="Intein_C"/>
</dbReference>
<evidence type="ECO:0000313" key="5">
    <source>
        <dbReference type="Proteomes" id="UP000198601"/>
    </source>
</evidence>
<dbReference type="InterPro" id="IPR050708">
    <property type="entry name" value="T6SS_VgrG/RHS"/>
</dbReference>
<comment type="subcellular location">
    <subcellularLocation>
        <location evidence="1">Secreted</location>
    </subcellularLocation>
</comment>
<dbReference type="SUPFAM" id="SSF110849">
    <property type="entry name" value="ParB/Sulfiredoxin"/>
    <property type="match status" value="1"/>
</dbReference>